<dbReference type="PANTHER" id="PTHR48111">
    <property type="entry name" value="REGULATOR OF RPOS"/>
    <property type="match status" value="1"/>
</dbReference>
<dbReference type="Proteomes" id="UP000604730">
    <property type="component" value="Unassembled WGS sequence"/>
</dbReference>
<keyword evidence="6" id="KW-0804">Transcription</keyword>
<reference evidence="12 13" key="1">
    <citation type="submission" date="2021-01" db="EMBL/GenBank/DDBJ databases">
        <title>Isolation and description of Catonella massiliensis sp. nov., a novel Catonella species, isolated from a stable periodontitis subject.</title>
        <authorList>
            <person name="Antezack A."/>
            <person name="Boxberger M."/>
            <person name="La Scola B."/>
            <person name="Monnet-Corti V."/>
        </authorList>
    </citation>
    <scope>NUCLEOTIDE SEQUENCE [LARGE SCALE GENOMIC DNA]</scope>
    <source>
        <strain evidence="12 13">Marseille-Q4567</strain>
    </source>
</reference>
<keyword evidence="4" id="KW-0805">Transcription regulation</keyword>
<evidence type="ECO:0000313" key="13">
    <source>
        <dbReference type="Proteomes" id="UP000604730"/>
    </source>
</evidence>
<comment type="caution">
    <text evidence="12">The sequence shown here is derived from an EMBL/GenBank/DDBJ whole genome shotgun (WGS) entry which is preliminary data.</text>
</comment>
<dbReference type="SMART" id="SM00862">
    <property type="entry name" value="Trans_reg_C"/>
    <property type="match status" value="1"/>
</dbReference>
<dbReference type="InterPro" id="IPR016032">
    <property type="entry name" value="Sig_transdc_resp-reg_C-effctor"/>
</dbReference>
<protein>
    <recommendedName>
        <fullName evidence="1">Stage 0 sporulation protein A homolog</fullName>
    </recommendedName>
</protein>
<dbReference type="PANTHER" id="PTHR48111:SF1">
    <property type="entry name" value="TWO-COMPONENT RESPONSE REGULATOR ORR33"/>
    <property type="match status" value="1"/>
</dbReference>
<evidence type="ECO:0000259" key="10">
    <source>
        <dbReference type="PROSITE" id="PS50110"/>
    </source>
</evidence>
<evidence type="ECO:0000256" key="7">
    <source>
        <dbReference type="ARBA" id="ARBA00024867"/>
    </source>
</evidence>
<dbReference type="Pfam" id="PF00486">
    <property type="entry name" value="Trans_reg_C"/>
    <property type="match status" value="1"/>
</dbReference>
<keyword evidence="2" id="KW-0597">Phosphoprotein</keyword>
<evidence type="ECO:0000256" key="5">
    <source>
        <dbReference type="ARBA" id="ARBA00023125"/>
    </source>
</evidence>
<dbReference type="CDD" id="cd00383">
    <property type="entry name" value="trans_reg_C"/>
    <property type="match status" value="1"/>
</dbReference>
<sequence length="166" mass="19162">MLGERNGFQFLQIVRNEVDRPIILLTAKDTKEDMLKGFNLGADDYITKPFDADLLLARIKSHLRGKKDEEVRYADTFFDLSTGVIKKEGNHVSLTNAELEILKLLYGNKGQIFSKEKIVNRVSSKFDVTDRVVVCHIYNIRKKLSEIDGDDPIENRWGVGYLWKER</sequence>
<evidence type="ECO:0000256" key="3">
    <source>
        <dbReference type="ARBA" id="ARBA00023012"/>
    </source>
</evidence>
<evidence type="ECO:0000256" key="9">
    <source>
        <dbReference type="PROSITE-ProRule" id="PRU01091"/>
    </source>
</evidence>
<dbReference type="PROSITE" id="PS51755">
    <property type="entry name" value="OMPR_PHOB"/>
    <property type="match status" value="1"/>
</dbReference>
<evidence type="ECO:0000313" key="12">
    <source>
        <dbReference type="EMBL" id="MBK5898200.1"/>
    </source>
</evidence>
<evidence type="ECO:0000259" key="11">
    <source>
        <dbReference type="PROSITE" id="PS51755"/>
    </source>
</evidence>
<dbReference type="InterPro" id="IPR011006">
    <property type="entry name" value="CheY-like_superfamily"/>
</dbReference>
<dbReference type="SUPFAM" id="SSF46894">
    <property type="entry name" value="C-terminal effector domain of the bipartite response regulators"/>
    <property type="match status" value="1"/>
</dbReference>
<dbReference type="SUPFAM" id="SSF52172">
    <property type="entry name" value="CheY-like"/>
    <property type="match status" value="1"/>
</dbReference>
<dbReference type="InterPro" id="IPR036388">
    <property type="entry name" value="WH-like_DNA-bd_sf"/>
</dbReference>
<evidence type="ECO:0000256" key="8">
    <source>
        <dbReference type="PROSITE-ProRule" id="PRU00169"/>
    </source>
</evidence>
<accession>A0ABS1J2C2</accession>
<comment type="function">
    <text evidence="7">May play the central regulatory role in sporulation. It may be an element of the effector pathway responsible for the activation of sporulation genes in response to nutritional stress. Spo0A may act in concert with spo0H (a sigma factor) to control the expression of some genes that are critical to the sporulation process.</text>
</comment>
<evidence type="ECO:0000256" key="1">
    <source>
        <dbReference type="ARBA" id="ARBA00018672"/>
    </source>
</evidence>
<keyword evidence="13" id="KW-1185">Reference proteome</keyword>
<dbReference type="Gene3D" id="1.10.10.10">
    <property type="entry name" value="Winged helix-like DNA-binding domain superfamily/Winged helix DNA-binding domain"/>
    <property type="match status" value="1"/>
</dbReference>
<keyword evidence="5 9" id="KW-0238">DNA-binding</keyword>
<evidence type="ECO:0000256" key="4">
    <source>
        <dbReference type="ARBA" id="ARBA00023015"/>
    </source>
</evidence>
<dbReference type="InterPro" id="IPR039420">
    <property type="entry name" value="WalR-like"/>
</dbReference>
<dbReference type="Pfam" id="PF00072">
    <property type="entry name" value="Response_reg"/>
    <property type="match status" value="1"/>
</dbReference>
<comment type="caution">
    <text evidence="8">Lacks conserved residue(s) required for the propagation of feature annotation.</text>
</comment>
<proteinExistence type="predicted"/>
<evidence type="ECO:0000256" key="6">
    <source>
        <dbReference type="ARBA" id="ARBA00023163"/>
    </source>
</evidence>
<dbReference type="EMBL" id="JAEPRJ010000001">
    <property type="protein sequence ID" value="MBK5898200.1"/>
    <property type="molecule type" value="Genomic_DNA"/>
</dbReference>
<keyword evidence="3" id="KW-0902">Two-component regulatory system</keyword>
<dbReference type="InterPro" id="IPR001789">
    <property type="entry name" value="Sig_transdc_resp-reg_receiver"/>
</dbReference>
<name>A0ABS1J2C2_9FIRM</name>
<organism evidence="12 13">
    <name type="scientific">Catonella massiliensis</name>
    <dbReference type="NCBI Taxonomy" id="2799636"/>
    <lineage>
        <taxon>Bacteria</taxon>
        <taxon>Bacillati</taxon>
        <taxon>Bacillota</taxon>
        <taxon>Clostridia</taxon>
        <taxon>Lachnospirales</taxon>
        <taxon>Lachnospiraceae</taxon>
        <taxon>Catonella</taxon>
    </lineage>
</organism>
<evidence type="ECO:0000256" key="2">
    <source>
        <dbReference type="ARBA" id="ARBA00022553"/>
    </source>
</evidence>
<feature type="DNA-binding region" description="OmpR/PhoB-type" evidence="9">
    <location>
        <begin position="68"/>
        <end position="165"/>
    </location>
</feature>
<feature type="domain" description="OmpR/PhoB-type" evidence="11">
    <location>
        <begin position="68"/>
        <end position="165"/>
    </location>
</feature>
<dbReference type="InterPro" id="IPR001867">
    <property type="entry name" value="OmpR/PhoB-type_DNA-bd"/>
</dbReference>
<dbReference type="PROSITE" id="PS50110">
    <property type="entry name" value="RESPONSE_REGULATORY"/>
    <property type="match status" value="1"/>
</dbReference>
<dbReference type="Gene3D" id="3.40.50.2300">
    <property type="match status" value="1"/>
</dbReference>
<gene>
    <name evidence="12" type="ORF">JJN12_10495</name>
</gene>
<feature type="domain" description="Response regulatory" evidence="10">
    <location>
        <begin position="1"/>
        <end position="63"/>
    </location>
</feature>